<feature type="compositionally biased region" description="Basic residues" evidence="10">
    <location>
        <begin position="122"/>
        <end position="131"/>
    </location>
</feature>
<dbReference type="NCBIfam" id="TIGR03625">
    <property type="entry name" value="L3_bact"/>
    <property type="match status" value="1"/>
</dbReference>
<accession>A0A0H4T8R0</accession>
<evidence type="ECO:0000256" key="2">
    <source>
        <dbReference type="ARBA" id="ARBA00022730"/>
    </source>
</evidence>
<evidence type="ECO:0000256" key="6">
    <source>
        <dbReference type="ARBA" id="ARBA00035243"/>
    </source>
</evidence>
<dbReference type="Gene3D" id="2.40.30.10">
    <property type="entry name" value="Translation factors"/>
    <property type="match status" value="1"/>
</dbReference>
<evidence type="ECO:0000256" key="4">
    <source>
        <dbReference type="ARBA" id="ARBA00022980"/>
    </source>
</evidence>
<keyword evidence="2 7" id="KW-0699">rRNA-binding</keyword>
<proteinExistence type="inferred from homology"/>
<organism evidence="11">
    <name type="scientific">uncultured Chloroflexi bacterium Rifle_16ft_4_minimus_450</name>
    <dbReference type="NCBI Taxonomy" id="1665075"/>
    <lineage>
        <taxon>Bacteria</taxon>
        <taxon>Bacillati</taxon>
        <taxon>Chloroflexota</taxon>
        <taxon>environmental samples</taxon>
    </lineage>
</organism>
<name>A0A0H4T8R0_9CHLR</name>
<comment type="subunit">
    <text evidence="7 9">Part of the 50S ribosomal subunit. Forms a cluster with proteins L14 and L19.</text>
</comment>
<keyword evidence="3 7" id="KW-0694">RNA-binding</keyword>
<dbReference type="FunFam" id="2.40.30.10:FF:000004">
    <property type="entry name" value="50S ribosomal protein L3"/>
    <property type="match status" value="1"/>
</dbReference>
<dbReference type="PANTHER" id="PTHR11229">
    <property type="entry name" value="50S RIBOSOMAL PROTEIN L3"/>
    <property type="match status" value="1"/>
</dbReference>
<dbReference type="GO" id="GO:0019843">
    <property type="term" value="F:rRNA binding"/>
    <property type="evidence" value="ECO:0007669"/>
    <property type="project" value="UniProtKB-UniRule"/>
</dbReference>
<dbReference type="Gene3D" id="3.30.160.810">
    <property type="match status" value="1"/>
</dbReference>
<sequence length="222" mass="23852">MKGLIGKKVGMTQIFDDTGAAVPVTLIEAGPCYVTQIRRPGVDGYAAIQLGFGEVHPRRLSGGELGHLRQASLPPLKYLRELRIKAQEELKEGDRLTVEVFQLGDHVDVIGTSKGKGFQGGVRRHHFRGGPKTHGQSDRQRAPGSRSSTSTPGRVYKGSRGPGHMGFVRVTSQNLRVAMVDQARNLLGVCGSVPGPRGAVVVVKEARKQQGGAGREQNDDES</sequence>
<dbReference type="Pfam" id="PF00297">
    <property type="entry name" value="Ribosomal_L3"/>
    <property type="match status" value="1"/>
</dbReference>
<dbReference type="InterPro" id="IPR000597">
    <property type="entry name" value="Ribosomal_uL3"/>
</dbReference>
<evidence type="ECO:0000256" key="5">
    <source>
        <dbReference type="ARBA" id="ARBA00023274"/>
    </source>
</evidence>
<keyword evidence="4 7" id="KW-0689">Ribosomal protein</keyword>
<comment type="similarity">
    <text evidence="1 7 8">Belongs to the universal ribosomal protein uL3 family.</text>
</comment>
<dbReference type="PROSITE" id="PS00474">
    <property type="entry name" value="RIBOSOMAL_L3"/>
    <property type="match status" value="1"/>
</dbReference>
<dbReference type="GO" id="GO:0003735">
    <property type="term" value="F:structural constituent of ribosome"/>
    <property type="evidence" value="ECO:0007669"/>
    <property type="project" value="UniProtKB-UniRule"/>
</dbReference>
<evidence type="ECO:0000256" key="10">
    <source>
        <dbReference type="SAM" id="MobiDB-lite"/>
    </source>
</evidence>
<dbReference type="SUPFAM" id="SSF50447">
    <property type="entry name" value="Translation proteins"/>
    <property type="match status" value="1"/>
</dbReference>
<evidence type="ECO:0000256" key="7">
    <source>
        <dbReference type="HAMAP-Rule" id="MF_01325"/>
    </source>
</evidence>
<dbReference type="InterPro" id="IPR019927">
    <property type="entry name" value="Ribosomal_uL3_bac/org-type"/>
</dbReference>
<evidence type="ECO:0000256" key="9">
    <source>
        <dbReference type="RuleBase" id="RU003906"/>
    </source>
</evidence>
<dbReference type="InterPro" id="IPR019926">
    <property type="entry name" value="Ribosomal_uL3_CS"/>
</dbReference>
<dbReference type="HAMAP" id="MF_01325_B">
    <property type="entry name" value="Ribosomal_uL3_B"/>
    <property type="match status" value="1"/>
</dbReference>
<gene>
    <name evidence="7 11" type="primary">rplC</name>
</gene>
<dbReference type="EMBL" id="KT007032">
    <property type="protein sequence ID" value="AKQ04236.1"/>
    <property type="molecule type" value="Genomic_DNA"/>
</dbReference>
<evidence type="ECO:0000313" key="11">
    <source>
        <dbReference type="EMBL" id="AKQ04236.1"/>
    </source>
</evidence>
<dbReference type="GO" id="GO:0006412">
    <property type="term" value="P:translation"/>
    <property type="evidence" value="ECO:0007669"/>
    <property type="project" value="UniProtKB-UniRule"/>
</dbReference>
<keyword evidence="5 7" id="KW-0687">Ribonucleoprotein</keyword>
<protein>
    <recommendedName>
        <fullName evidence="6 7">Large ribosomal subunit protein uL3</fullName>
    </recommendedName>
</protein>
<dbReference type="GO" id="GO:0022625">
    <property type="term" value="C:cytosolic large ribosomal subunit"/>
    <property type="evidence" value="ECO:0007669"/>
    <property type="project" value="TreeGrafter"/>
</dbReference>
<dbReference type="InterPro" id="IPR009000">
    <property type="entry name" value="Transl_B-barrel_sf"/>
</dbReference>
<dbReference type="AlphaFoldDB" id="A0A0H4T8R0"/>
<evidence type="ECO:0000256" key="3">
    <source>
        <dbReference type="ARBA" id="ARBA00022884"/>
    </source>
</evidence>
<comment type="function">
    <text evidence="7 9">One of the primary rRNA binding proteins, it binds directly near the 3'-end of the 23S rRNA, where it nucleates assembly of the 50S subunit.</text>
</comment>
<evidence type="ECO:0000256" key="8">
    <source>
        <dbReference type="RuleBase" id="RU003905"/>
    </source>
</evidence>
<reference evidence="11" key="1">
    <citation type="journal article" date="2015" name="ISME J.">
        <title>Aquifer environment selects for microbial species cohorts in sediment and groundwater.</title>
        <authorList>
            <person name="Hug L.A."/>
            <person name="Thomas B.C."/>
            <person name="Brown C.T."/>
            <person name="Frischkorn K.R."/>
            <person name="Williams K.H."/>
            <person name="Tringe S.G."/>
            <person name="Banfield J.F."/>
        </authorList>
    </citation>
    <scope>NUCLEOTIDE SEQUENCE</scope>
</reference>
<evidence type="ECO:0000256" key="1">
    <source>
        <dbReference type="ARBA" id="ARBA00006540"/>
    </source>
</evidence>
<dbReference type="PANTHER" id="PTHR11229:SF16">
    <property type="entry name" value="LARGE RIBOSOMAL SUBUNIT PROTEIN UL3C"/>
    <property type="match status" value="1"/>
</dbReference>
<feature type="region of interest" description="Disordered" evidence="10">
    <location>
        <begin position="114"/>
        <end position="164"/>
    </location>
</feature>